<dbReference type="NCBIfam" id="TIGR02277">
    <property type="entry name" value="PaaX_trns_reg"/>
    <property type="match status" value="1"/>
</dbReference>
<dbReference type="PIRSF" id="PIRSF020623">
    <property type="entry name" value="PaaX"/>
    <property type="match status" value="1"/>
</dbReference>
<dbReference type="PANTHER" id="PTHR30319:SF1">
    <property type="entry name" value="TRANSCRIPTIONAL REPRESSOR PAAX"/>
    <property type="match status" value="1"/>
</dbReference>
<feature type="domain" description="Transcriptional repressor PaaX-like N-terminal" evidence="1">
    <location>
        <begin position="19"/>
        <end position="87"/>
    </location>
</feature>
<dbReference type="RefSeq" id="WP_276295054.1">
    <property type="nucleotide sequence ID" value="NZ_CP119862.1"/>
</dbReference>
<dbReference type="Proteomes" id="UP001174867">
    <property type="component" value="Unassembled WGS sequence"/>
</dbReference>
<dbReference type="Gene3D" id="1.10.10.10">
    <property type="entry name" value="Winged helix-like DNA-binding domain superfamily/Winged helix DNA-binding domain"/>
    <property type="match status" value="1"/>
</dbReference>
<dbReference type="PANTHER" id="PTHR30319">
    <property type="entry name" value="PHENYLACETIC ACID REGULATOR-RELATED TRANSCRIPTIONAL REPRESSOR"/>
    <property type="match status" value="1"/>
</dbReference>
<evidence type="ECO:0000313" key="5">
    <source>
        <dbReference type="Proteomes" id="UP001174867"/>
    </source>
</evidence>
<sequence length="317" mass="35386">MSKLDTFIQQAVSTGHISGTSLISSLYGDSLSHRGGEIWLGSLAALLEGLGFGERFVRTALFRLNKEGWLNVSRLGRRSFYSLSDKGLRLTRRAENKIYRAEQPAWDGKWLLLLSEGLDKNTLADVKKQLIWQGFGTLAPSLMASPSQQLADVQSLLHEAGVAENVICFEAHSPLALSRAALRARVEECWQLTEQNVMYESFIDAFRPLLPLLKEVGPDELTPQRAFHIQLLLIHFYRRVVLKDPLLPEELLPAHWAGQTARQLCINIYQRVAPGALAFVSEKGETSVGELPSPGSLWFQRFGGLSVDQEAVCQFIK</sequence>
<evidence type="ECO:0000313" key="4">
    <source>
        <dbReference type="EMBL" id="MDN8598682.1"/>
    </source>
</evidence>
<protein>
    <submittedName>
        <fullName evidence="4">Phenylacetic acid degradation operon negative regulatory protein PaaX</fullName>
    </submittedName>
</protein>
<gene>
    <name evidence="4" type="primary">paaX</name>
    <name evidence="4" type="ORF">Q0A17_04495</name>
</gene>
<dbReference type="Pfam" id="PF20803">
    <property type="entry name" value="PaaX_M"/>
    <property type="match status" value="1"/>
</dbReference>
<dbReference type="Pfam" id="PF07848">
    <property type="entry name" value="PaaX"/>
    <property type="match status" value="1"/>
</dbReference>
<evidence type="ECO:0000259" key="2">
    <source>
        <dbReference type="Pfam" id="PF08223"/>
    </source>
</evidence>
<evidence type="ECO:0000259" key="3">
    <source>
        <dbReference type="Pfam" id="PF20803"/>
    </source>
</evidence>
<dbReference type="InterPro" id="IPR013225">
    <property type="entry name" value="PaaX_C"/>
</dbReference>
<evidence type="ECO:0000259" key="1">
    <source>
        <dbReference type="Pfam" id="PF07848"/>
    </source>
</evidence>
<comment type="caution">
    <text evidence="4">The sequence shown here is derived from an EMBL/GenBank/DDBJ whole genome shotgun (WGS) entry which is preliminary data.</text>
</comment>
<proteinExistence type="predicted"/>
<dbReference type="Pfam" id="PF08223">
    <property type="entry name" value="PaaX_C"/>
    <property type="match status" value="1"/>
</dbReference>
<accession>A0ABT8PRF4</accession>
<dbReference type="InterPro" id="IPR012906">
    <property type="entry name" value="PaaX-like_N"/>
</dbReference>
<feature type="domain" description="Transcriptional repressor PaaX-like C-terminal" evidence="2">
    <location>
        <begin position="190"/>
        <end position="281"/>
    </location>
</feature>
<name>A0ABT8PRF4_9ENTR</name>
<reference evidence="4 5" key="1">
    <citation type="submission" date="2023-07" db="EMBL/GenBank/DDBJ databases">
        <title>Citrobacter selenititolerans sp. nov., isolated from seleniferous soil.</title>
        <authorList>
            <person name="Zhang S."/>
            <person name="Li K."/>
            <person name="Peng J."/>
            <person name="Wang H."/>
            <person name="Sun J."/>
            <person name="Guo Y."/>
        </authorList>
    </citation>
    <scope>NUCLEOTIDE SEQUENCE [LARGE SCALE GENOMIC DNA]</scope>
    <source>
        <strain evidence="4 5">S2-9</strain>
    </source>
</reference>
<dbReference type="EMBL" id="JAUJYW010000002">
    <property type="protein sequence ID" value="MDN8598682.1"/>
    <property type="molecule type" value="Genomic_DNA"/>
</dbReference>
<dbReference type="InterPro" id="IPR036388">
    <property type="entry name" value="WH-like_DNA-bd_sf"/>
</dbReference>
<feature type="domain" description="Transcriptional repressor PaaX-like central Cas2-like" evidence="3">
    <location>
        <begin position="104"/>
        <end position="173"/>
    </location>
</feature>
<dbReference type="InterPro" id="IPR011965">
    <property type="entry name" value="PaaX_trns_reg"/>
</dbReference>
<dbReference type="InterPro" id="IPR048846">
    <property type="entry name" value="PaaX-like_central"/>
</dbReference>
<dbReference type="Gene3D" id="1.20.58.1460">
    <property type="match status" value="1"/>
</dbReference>
<keyword evidence="5" id="KW-1185">Reference proteome</keyword>
<organism evidence="4 5">
    <name type="scientific">Citrobacter enshiensis</name>
    <dbReference type="NCBI Taxonomy" id="2971264"/>
    <lineage>
        <taxon>Bacteria</taxon>
        <taxon>Pseudomonadati</taxon>
        <taxon>Pseudomonadota</taxon>
        <taxon>Gammaproteobacteria</taxon>
        <taxon>Enterobacterales</taxon>
        <taxon>Enterobacteriaceae</taxon>
        <taxon>Citrobacter</taxon>
    </lineage>
</organism>